<dbReference type="EMBL" id="FWXI01000056">
    <property type="protein sequence ID" value="SMD18021.1"/>
    <property type="molecule type" value="Genomic_DNA"/>
</dbReference>
<dbReference type="InterPro" id="IPR028048">
    <property type="entry name" value="Tox-HNH-EHHH"/>
</dbReference>
<feature type="compositionally biased region" description="Polar residues" evidence="1">
    <location>
        <begin position="491"/>
        <end position="506"/>
    </location>
</feature>
<feature type="region of interest" description="Disordered" evidence="1">
    <location>
        <begin position="330"/>
        <end position="391"/>
    </location>
</feature>
<evidence type="ECO:0000259" key="2">
    <source>
        <dbReference type="Pfam" id="PF15657"/>
    </source>
</evidence>
<feature type="region of interest" description="Disordered" evidence="1">
    <location>
        <begin position="96"/>
        <end position="118"/>
    </location>
</feature>
<reference evidence="3 4" key="1">
    <citation type="submission" date="2017-04" db="EMBL/GenBank/DDBJ databases">
        <authorList>
            <person name="Afonso C.L."/>
            <person name="Miller P.J."/>
            <person name="Scott M.A."/>
            <person name="Spackman E."/>
            <person name="Goraichik I."/>
            <person name="Dimitrov K.M."/>
            <person name="Suarez D.L."/>
            <person name="Swayne D.E."/>
        </authorList>
    </citation>
    <scope>NUCLEOTIDE SEQUENCE [LARGE SCALE GENOMIC DNA]</scope>
    <source>
        <strain evidence="3 4">DSM 5090</strain>
    </source>
</reference>
<protein>
    <submittedName>
        <fullName evidence="3">HNH/Endo VII superfamily nuclease toxins</fullName>
    </submittedName>
</protein>
<sequence>TNSEYNSVVEQAGIYAGKDGFDITVEKNTDLTGAVISSEATADKNRLSTDTLTFSDIENKAEYSASSTGVGYAAGKDANGKDVEKKDLGLTPNIGVTASGDADSTTQSAISPGTIEIRNNPNQDLSGLSRDPAGAVNALGKIFDKKTVQERQELAQVFGEEAFKAVGNLGLKPGSPEKATIDAVLGGIMAQLGGSSFVSGAASAGFSQILQSELSKIQDPAMRQWASAIIGAAAAGVAGGDIQAGASVAVGEIRNNDFEHVIYLAKLIKENPQLATTMLVAGLSVQMINEQQQLVDNSGKVVAYCNPGGNWLDSAGSLIGDLKTWVSNTFSPPATDTSGGQATVPPGTSTDKPSTGSGTTLEGQQQGSTTTSMPSDPIGNTSPPPIILDNTTDGTEVITASTIGRNGALNQAKRDAGIPSSQQPDYVELVPMRSAPYEGGNVIKDASGNVIYTREYHYTNSNGQEIVIQEHSAGHEKGDQGSHFNVRPADNTRTGSVPGTQDHYSY</sequence>
<dbReference type="AlphaFoldDB" id="A0A1W2F7W7"/>
<dbReference type="STRING" id="112901.SAMN04488500_1561"/>
<proteinExistence type="predicted"/>
<organism evidence="3 4">
    <name type="scientific">Sporomusa malonica</name>
    <dbReference type="NCBI Taxonomy" id="112901"/>
    <lineage>
        <taxon>Bacteria</taxon>
        <taxon>Bacillati</taxon>
        <taxon>Bacillota</taxon>
        <taxon>Negativicutes</taxon>
        <taxon>Selenomonadales</taxon>
        <taxon>Sporomusaceae</taxon>
        <taxon>Sporomusa</taxon>
    </lineage>
</organism>
<keyword evidence="4" id="KW-1185">Reference proteome</keyword>
<accession>A0A1W2F7W7</accession>
<feature type="domain" description="HNH/Endo VII superfamily nuclease toxins" evidence="2">
    <location>
        <begin position="444"/>
        <end position="506"/>
    </location>
</feature>
<dbReference type="RefSeq" id="WP_245824139.1">
    <property type="nucleotide sequence ID" value="NZ_FWXI01000056.1"/>
</dbReference>
<feature type="compositionally biased region" description="Polar residues" evidence="1">
    <location>
        <begin position="330"/>
        <end position="381"/>
    </location>
</feature>
<name>A0A1W2F7W7_9FIRM</name>
<evidence type="ECO:0000256" key="1">
    <source>
        <dbReference type="SAM" id="MobiDB-lite"/>
    </source>
</evidence>
<evidence type="ECO:0000313" key="3">
    <source>
        <dbReference type="EMBL" id="SMD18021.1"/>
    </source>
</evidence>
<gene>
    <name evidence="3" type="ORF">SAMN04488500_1561</name>
</gene>
<feature type="non-terminal residue" evidence="3">
    <location>
        <position position="1"/>
    </location>
</feature>
<feature type="compositionally biased region" description="Polar residues" evidence="1">
    <location>
        <begin position="102"/>
        <end position="118"/>
    </location>
</feature>
<feature type="region of interest" description="Disordered" evidence="1">
    <location>
        <begin position="474"/>
        <end position="506"/>
    </location>
</feature>
<dbReference type="Pfam" id="PF15657">
    <property type="entry name" value="Tox-HNH-EHHH"/>
    <property type="match status" value="1"/>
</dbReference>
<evidence type="ECO:0000313" key="4">
    <source>
        <dbReference type="Proteomes" id="UP000192738"/>
    </source>
</evidence>
<dbReference type="Proteomes" id="UP000192738">
    <property type="component" value="Unassembled WGS sequence"/>
</dbReference>